<feature type="signal peptide" evidence="1">
    <location>
        <begin position="1"/>
        <end position="24"/>
    </location>
</feature>
<sequence>MSLELRTLCRAGAMLVLLAVTACAGAGNEQIAQVAQSGEVFATQAPRVYDVVFASAVNRDSADLEQLRKRAVGRPEAVQAAVRTAFVNNTKLLSERLAHFNTMKSHARLLDSYFTKLNVLASGGDSAAAGQAASNAANELEKLAPGIKDISIGGRSLNGLVGPLVSLAVSTFANSRLQEHLKTSAPKVQEAIALQRSMFALLLDQERARAKAAADAAVKVAFDAFDKPLPETWAAERLKTFAPAPIANALSAALDAADELQSNYEALVTGGDGSLNRLQNALALVGAVVTVFESNTQQ</sequence>
<dbReference type="Proteomes" id="UP000630353">
    <property type="component" value="Unassembled WGS sequence"/>
</dbReference>
<feature type="chain" id="PRO_5037955054" description="Lipoprotein" evidence="1">
    <location>
        <begin position="25"/>
        <end position="298"/>
    </location>
</feature>
<comment type="caution">
    <text evidence="2">The sequence shown here is derived from an EMBL/GenBank/DDBJ whole genome shotgun (WGS) entry which is preliminary data.</text>
</comment>
<reference evidence="2" key="2">
    <citation type="submission" date="2020-09" db="EMBL/GenBank/DDBJ databases">
        <authorList>
            <person name="Sun Q."/>
            <person name="Kim S."/>
        </authorList>
    </citation>
    <scope>NUCLEOTIDE SEQUENCE</scope>
    <source>
        <strain evidence="2">KCTC 42651</strain>
    </source>
</reference>
<keyword evidence="3" id="KW-1185">Reference proteome</keyword>
<accession>A0A919CSC2</accession>
<protein>
    <recommendedName>
        <fullName evidence="4">Lipoprotein</fullName>
    </recommendedName>
</protein>
<name>A0A919CSC2_9PROT</name>
<proteinExistence type="predicted"/>
<keyword evidence="1" id="KW-0732">Signal</keyword>
<evidence type="ECO:0000313" key="3">
    <source>
        <dbReference type="Proteomes" id="UP000630353"/>
    </source>
</evidence>
<dbReference type="AlphaFoldDB" id="A0A919CSC2"/>
<evidence type="ECO:0000256" key="1">
    <source>
        <dbReference type="SAM" id="SignalP"/>
    </source>
</evidence>
<evidence type="ECO:0008006" key="4">
    <source>
        <dbReference type="Google" id="ProtNLM"/>
    </source>
</evidence>
<dbReference type="PROSITE" id="PS51257">
    <property type="entry name" value="PROKAR_LIPOPROTEIN"/>
    <property type="match status" value="1"/>
</dbReference>
<dbReference type="RefSeq" id="WP_189995279.1">
    <property type="nucleotide sequence ID" value="NZ_BMZS01000015.1"/>
</dbReference>
<evidence type="ECO:0000313" key="2">
    <source>
        <dbReference type="EMBL" id="GHD62779.1"/>
    </source>
</evidence>
<organism evidence="2 3">
    <name type="scientific">Thalassobaculum fulvum</name>
    <dbReference type="NCBI Taxonomy" id="1633335"/>
    <lineage>
        <taxon>Bacteria</taxon>
        <taxon>Pseudomonadati</taxon>
        <taxon>Pseudomonadota</taxon>
        <taxon>Alphaproteobacteria</taxon>
        <taxon>Rhodospirillales</taxon>
        <taxon>Thalassobaculaceae</taxon>
        <taxon>Thalassobaculum</taxon>
    </lineage>
</organism>
<gene>
    <name evidence="2" type="ORF">GCM10017083_52070</name>
</gene>
<reference evidence="2" key="1">
    <citation type="journal article" date="2014" name="Int. J. Syst. Evol. Microbiol.">
        <title>Complete genome sequence of Corynebacterium casei LMG S-19264T (=DSM 44701T), isolated from a smear-ripened cheese.</title>
        <authorList>
            <consortium name="US DOE Joint Genome Institute (JGI-PGF)"/>
            <person name="Walter F."/>
            <person name="Albersmeier A."/>
            <person name="Kalinowski J."/>
            <person name="Ruckert C."/>
        </authorList>
    </citation>
    <scope>NUCLEOTIDE SEQUENCE</scope>
    <source>
        <strain evidence="2">KCTC 42651</strain>
    </source>
</reference>
<dbReference type="EMBL" id="BMZS01000015">
    <property type="protein sequence ID" value="GHD62779.1"/>
    <property type="molecule type" value="Genomic_DNA"/>
</dbReference>